<reference evidence="13" key="3">
    <citation type="submission" date="2025-09" db="UniProtKB">
        <authorList>
            <consortium name="Ensembl"/>
        </authorList>
    </citation>
    <scope>IDENTIFICATION</scope>
</reference>
<evidence type="ECO:0000256" key="11">
    <source>
        <dbReference type="SAM" id="Phobius"/>
    </source>
</evidence>
<evidence type="ECO:0000313" key="14">
    <source>
        <dbReference type="Proteomes" id="UP000694580"/>
    </source>
</evidence>
<comment type="similarity">
    <text evidence="2">Belongs to the krueppel C2H2-type zinc-finger protein family.</text>
</comment>
<feature type="domain" description="C2H2-type" evidence="12">
    <location>
        <begin position="89"/>
        <end position="116"/>
    </location>
</feature>
<dbReference type="GO" id="GO:0005634">
    <property type="term" value="C:nucleus"/>
    <property type="evidence" value="ECO:0007669"/>
    <property type="project" value="UniProtKB-SubCell"/>
</dbReference>
<comment type="subcellular location">
    <subcellularLocation>
        <location evidence="1">Nucleus</location>
    </subcellularLocation>
</comment>
<evidence type="ECO:0000256" key="2">
    <source>
        <dbReference type="ARBA" id="ARBA00006991"/>
    </source>
</evidence>
<dbReference type="AlphaFoldDB" id="A0AAY4ABN8"/>
<dbReference type="PANTHER" id="PTHR23234">
    <property type="entry name" value="ZNF44 PROTEIN"/>
    <property type="match status" value="1"/>
</dbReference>
<keyword evidence="11" id="KW-1133">Transmembrane helix</keyword>
<evidence type="ECO:0000256" key="7">
    <source>
        <dbReference type="ARBA" id="ARBA00023015"/>
    </source>
</evidence>
<feature type="domain" description="C2H2-type" evidence="12">
    <location>
        <begin position="173"/>
        <end position="200"/>
    </location>
</feature>
<organism evidence="13 14">
    <name type="scientific">Denticeps clupeoides</name>
    <name type="common">denticle herring</name>
    <dbReference type="NCBI Taxonomy" id="299321"/>
    <lineage>
        <taxon>Eukaryota</taxon>
        <taxon>Metazoa</taxon>
        <taxon>Chordata</taxon>
        <taxon>Craniata</taxon>
        <taxon>Vertebrata</taxon>
        <taxon>Euteleostomi</taxon>
        <taxon>Actinopterygii</taxon>
        <taxon>Neopterygii</taxon>
        <taxon>Teleostei</taxon>
        <taxon>Clupei</taxon>
        <taxon>Clupeiformes</taxon>
        <taxon>Denticipitoidei</taxon>
        <taxon>Denticipitidae</taxon>
        <taxon>Denticeps</taxon>
    </lineage>
</organism>
<reference evidence="13 14" key="1">
    <citation type="submission" date="2020-06" db="EMBL/GenBank/DDBJ databases">
        <authorList>
            <consortium name="Wellcome Sanger Institute Data Sharing"/>
        </authorList>
    </citation>
    <scope>NUCLEOTIDE SEQUENCE [LARGE SCALE GENOMIC DNA]</scope>
</reference>
<dbReference type="FunFam" id="3.30.160.60:FF:002343">
    <property type="entry name" value="Zinc finger protein 33A"/>
    <property type="match status" value="1"/>
</dbReference>
<keyword evidence="14" id="KW-1185">Reference proteome</keyword>
<keyword evidence="9" id="KW-0539">Nucleus</keyword>
<evidence type="ECO:0000256" key="8">
    <source>
        <dbReference type="ARBA" id="ARBA00023163"/>
    </source>
</evidence>
<dbReference type="FunFam" id="3.30.160.60:FF:000446">
    <property type="entry name" value="Zinc finger protein"/>
    <property type="match status" value="1"/>
</dbReference>
<evidence type="ECO:0000256" key="6">
    <source>
        <dbReference type="ARBA" id="ARBA00022833"/>
    </source>
</evidence>
<dbReference type="InterPro" id="IPR050758">
    <property type="entry name" value="Znf_C2H2-type"/>
</dbReference>
<feature type="domain" description="C2H2-type" evidence="12">
    <location>
        <begin position="201"/>
        <end position="228"/>
    </location>
</feature>
<dbReference type="Ensembl" id="ENSDCDT00010005676.1">
    <property type="protein sequence ID" value="ENSDCDP00010005485.1"/>
    <property type="gene ID" value="ENSDCDG00010002401.1"/>
</dbReference>
<dbReference type="GeneTree" id="ENSGT01150000286934"/>
<reference evidence="13" key="2">
    <citation type="submission" date="2025-08" db="UniProtKB">
        <authorList>
            <consortium name="Ensembl"/>
        </authorList>
    </citation>
    <scope>IDENTIFICATION</scope>
</reference>
<evidence type="ECO:0000256" key="3">
    <source>
        <dbReference type="ARBA" id="ARBA00022723"/>
    </source>
</evidence>
<dbReference type="FunFam" id="3.30.160.60:FF:000478">
    <property type="entry name" value="Zinc finger protein 133"/>
    <property type="match status" value="1"/>
</dbReference>
<feature type="transmembrane region" description="Helical" evidence="11">
    <location>
        <begin position="271"/>
        <end position="294"/>
    </location>
</feature>
<keyword evidence="7" id="KW-0805">Transcription regulation</keyword>
<evidence type="ECO:0000256" key="10">
    <source>
        <dbReference type="PROSITE-ProRule" id="PRU00042"/>
    </source>
</evidence>
<evidence type="ECO:0000313" key="13">
    <source>
        <dbReference type="Ensembl" id="ENSDCDP00010005485.1"/>
    </source>
</evidence>
<keyword evidence="11" id="KW-0472">Membrane</keyword>
<evidence type="ECO:0000256" key="1">
    <source>
        <dbReference type="ARBA" id="ARBA00004123"/>
    </source>
</evidence>
<keyword evidence="8" id="KW-0804">Transcription</keyword>
<evidence type="ECO:0000256" key="4">
    <source>
        <dbReference type="ARBA" id="ARBA00022737"/>
    </source>
</evidence>
<feature type="domain" description="C2H2-type" evidence="12">
    <location>
        <begin position="117"/>
        <end position="144"/>
    </location>
</feature>
<dbReference type="FunFam" id="3.30.160.60:FF:001442">
    <property type="entry name" value="zinc finger protein 696"/>
    <property type="match status" value="1"/>
</dbReference>
<dbReference type="FunFam" id="3.30.160.60:FF:002063">
    <property type="entry name" value="RB associated KRAB zinc finger"/>
    <property type="match status" value="1"/>
</dbReference>
<dbReference type="PROSITE" id="PS00028">
    <property type="entry name" value="ZINC_FINGER_C2H2_1"/>
    <property type="match status" value="5"/>
</dbReference>
<dbReference type="Gene3D" id="3.30.160.60">
    <property type="entry name" value="Classic Zinc Finger"/>
    <property type="match status" value="5"/>
</dbReference>
<protein>
    <recommendedName>
        <fullName evidence="12">C2H2-type domain-containing protein</fullName>
    </recommendedName>
</protein>
<proteinExistence type="inferred from homology"/>
<keyword evidence="5 10" id="KW-0863">Zinc-finger</keyword>
<feature type="domain" description="C2H2-type" evidence="12">
    <location>
        <begin position="145"/>
        <end position="172"/>
    </location>
</feature>
<evidence type="ECO:0000256" key="9">
    <source>
        <dbReference type="ARBA" id="ARBA00023242"/>
    </source>
</evidence>
<evidence type="ECO:0000256" key="5">
    <source>
        <dbReference type="ARBA" id="ARBA00022771"/>
    </source>
</evidence>
<dbReference type="InterPro" id="IPR013087">
    <property type="entry name" value="Znf_C2H2_type"/>
</dbReference>
<dbReference type="SUPFAM" id="SSF57667">
    <property type="entry name" value="beta-beta-alpha zinc fingers"/>
    <property type="match status" value="3"/>
</dbReference>
<dbReference type="GO" id="GO:0008270">
    <property type="term" value="F:zinc ion binding"/>
    <property type="evidence" value="ECO:0007669"/>
    <property type="project" value="UniProtKB-KW"/>
</dbReference>
<keyword evidence="6" id="KW-0862">Zinc</keyword>
<dbReference type="InterPro" id="IPR036236">
    <property type="entry name" value="Znf_C2H2_sf"/>
</dbReference>
<evidence type="ECO:0000259" key="12">
    <source>
        <dbReference type="PROSITE" id="PS50157"/>
    </source>
</evidence>
<keyword evidence="4" id="KW-0677">Repeat</keyword>
<keyword evidence="3" id="KW-0479">Metal-binding</keyword>
<dbReference type="Proteomes" id="UP000694580">
    <property type="component" value="Chromosome 3"/>
</dbReference>
<dbReference type="PROSITE" id="PS50157">
    <property type="entry name" value="ZINC_FINGER_C2H2_2"/>
    <property type="match status" value="5"/>
</dbReference>
<dbReference type="SMART" id="SM00355">
    <property type="entry name" value="ZnF_C2H2"/>
    <property type="match status" value="5"/>
</dbReference>
<name>A0AAY4ABN8_9TELE</name>
<accession>A0AAY4ABN8</accession>
<sequence>EGVEFPDSLMGEAVLQSPLFKLSCNLINQVQTCVGGIKLFFFFTDQEIKLTDQRCKEETEEKFNMYDNNLREVKILETQQINYSKDKPNQCEECGKSFAKVSQLIRHQMIHTGEKPYQCIQCGKRFALASHLIIHKRTHTGEKPYQCVQCGKNFTQTSHLQSHKRTHTQEKPYQCVQCGKKFTQPSNFKSHQRTHTGEKPYQCVQCGRSFRTSGQLKYHQRFHTEEKADKRTEMKSDIITPMNWVETVEVTVKDEKQDLDDANCSGRAVRYGINFIFIYYIYFAMVYIPVFNLISKFKFQVLIEAWFTWTSEPAVFLVSGTCCDMIVYHLKCPHWRSAPVYH</sequence>
<dbReference type="Pfam" id="PF00096">
    <property type="entry name" value="zf-C2H2"/>
    <property type="match status" value="5"/>
</dbReference>
<keyword evidence="11" id="KW-0812">Transmembrane</keyword>
<dbReference type="PANTHER" id="PTHR23234:SF10">
    <property type="entry name" value="RIKEN CDNA 6720489N17 GENE-RELATED"/>
    <property type="match status" value="1"/>
</dbReference>